<dbReference type="PaxDb" id="39947-A0A0P0WKI7"/>
<evidence type="ECO:0000313" key="2">
    <source>
        <dbReference type="Proteomes" id="UP000059680"/>
    </source>
</evidence>
<reference evidence="2" key="1">
    <citation type="journal article" date="2005" name="Nature">
        <title>The map-based sequence of the rice genome.</title>
        <authorList>
            <consortium name="International rice genome sequencing project (IRGSP)"/>
            <person name="Matsumoto T."/>
            <person name="Wu J."/>
            <person name="Kanamori H."/>
            <person name="Katayose Y."/>
            <person name="Fujisawa M."/>
            <person name="Namiki N."/>
            <person name="Mizuno H."/>
            <person name="Yamamoto K."/>
            <person name="Antonio B.A."/>
            <person name="Baba T."/>
            <person name="Sakata K."/>
            <person name="Nagamura Y."/>
            <person name="Aoki H."/>
            <person name="Arikawa K."/>
            <person name="Arita K."/>
            <person name="Bito T."/>
            <person name="Chiden Y."/>
            <person name="Fujitsuka N."/>
            <person name="Fukunaka R."/>
            <person name="Hamada M."/>
            <person name="Harada C."/>
            <person name="Hayashi A."/>
            <person name="Hijishita S."/>
            <person name="Honda M."/>
            <person name="Hosokawa S."/>
            <person name="Ichikawa Y."/>
            <person name="Idonuma A."/>
            <person name="Iijima M."/>
            <person name="Ikeda M."/>
            <person name="Ikeno M."/>
            <person name="Ito K."/>
            <person name="Ito S."/>
            <person name="Ito T."/>
            <person name="Ito Y."/>
            <person name="Ito Y."/>
            <person name="Iwabuchi A."/>
            <person name="Kamiya K."/>
            <person name="Karasawa W."/>
            <person name="Kurita K."/>
            <person name="Katagiri S."/>
            <person name="Kikuta A."/>
            <person name="Kobayashi H."/>
            <person name="Kobayashi N."/>
            <person name="Machita K."/>
            <person name="Maehara T."/>
            <person name="Masukawa M."/>
            <person name="Mizubayashi T."/>
            <person name="Mukai Y."/>
            <person name="Nagasaki H."/>
            <person name="Nagata Y."/>
            <person name="Naito S."/>
            <person name="Nakashima M."/>
            <person name="Nakama Y."/>
            <person name="Nakamichi Y."/>
            <person name="Nakamura M."/>
            <person name="Meguro A."/>
            <person name="Negishi M."/>
            <person name="Ohta I."/>
            <person name="Ohta T."/>
            <person name="Okamoto M."/>
            <person name="Ono N."/>
            <person name="Saji S."/>
            <person name="Sakaguchi M."/>
            <person name="Sakai K."/>
            <person name="Shibata M."/>
            <person name="Shimokawa T."/>
            <person name="Song J."/>
            <person name="Takazaki Y."/>
            <person name="Terasawa K."/>
            <person name="Tsugane M."/>
            <person name="Tsuji K."/>
            <person name="Ueda S."/>
            <person name="Waki K."/>
            <person name="Yamagata H."/>
            <person name="Yamamoto M."/>
            <person name="Yamamoto S."/>
            <person name="Yamane H."/>
            <person name="Yoshiki S."/>
            <person name="Yoshihara R."/>
            <person name="Yukawa K."/>
            <person name="Zhong H."/>
            <person name="Yano M."/>
            <person name="Yuan Q."/>
            <person name="Ouyang S."/>
            <person name="Liu J."/>
            <person name="Jones K.M."/>
            <person name="Gansberger K."/>
            <person name="Moffat K."/>
            <person name="Hill J."/>
            <person name="Bera J."/>
            <person name="Fadrosh D."/>
            <person name="Jin S."/>
            <person name="Johri S."/>
            <person name="Kim M."/>
            <person name="Overton L."/>
            <person name="Reardon M."/>
            <person name="Tsitrin T."/>
            <person name="Vuong H."/>
            <person name="Weaver B."/>
            <person name="Ciecko A."/>
            <person name="Tallon L."/>
            <person name="Jackson J."/>
            <person name="Pai G."/>
            <person name="Aken S.V."/>
            <person name="Utterback T."/>
            <person name="Reidmuller S."/>
            <person name="Feldblyum T."/>
            <person name="Hsiao J."/>
            <person name="Zismann V."/>
            <person name="Iobst S."/>
            <person name="de Vazeille A.R."/>
            <person name="Buell C.R."/>
            <person name="Ying K."/>
            <person name="Li Y."/>
            <person name="Lu T."/>
            <person name="Huang Y."/>
            <person name="Zhao Q."/>
            <person name="Feng Q."/>
            <person name="Zhang L."/>
            <person name="Zhu J."/>
            <person name="Weng Q."/>
            <person name="Mu J."/>
            <person name="Lu Y."/>
            <person name="Fan D."/>
            <person name="Liu Y."/>
            <person name="Guan J."/>
            <person name="Zhang Y."/>
            <person name="Yu S."/>
            <person name="Liu X."/>
            <person name="Zhang Y."/>
            <person name="Hong G."/>
            <person name="Han B."/>
            <person name="Choisne N."/>
            <person name="Demange N."/>
            <person name="Orjeda G."/>
            <person name="Samain S."/>
            <person name="Cattolico L."/>
            <person name="Pelletier E."/>
            <person name="Couloux A."/>
            <person name="Segurens B."/>
            <person name="Wincker P."/>
            <person name="D'Hont A."/>
            <person name="Scarpelli C."/>
            <person name="Weissenbach J."/>
            <person name="Salanoubat M."/>
            <person name="Quetier F."/>
            <person name="Yu Y."/>
            <person name="Kim H.R."/>
            <person name="Rambo T."/>
            <person name="Currie J."/>
            <person name="Collura K."/>
            <person name="Luo M."/>
            <person name="Yang T."/>
            <person name="Ammiraju J.S.S."/>
            <person name="Engler F."/>
            <person name="Soderlund C."/>
            <person name="Wing R.A."/>
            <person name="Palmer L.E."/>
            <person name="de la Bastide M."/>
            <person name="Spiegel L."/>
            <person name="Nascimento L."/>
            <person name="Zutavern T."/>
            <person name="O'Shaughnessy A."/>
            <person name="Dike S."/>
            <person name="Dedhia N."/>
            <person name="Preston R."/>
            <person name="Balija V."/>
            <person name="McCombie W.R."/>
            <person name="Chow T."/>
            <person name="Chen H."/>
            <person name="Chung M."/>
            <person name="Chen C."/>
            <person name="Shaw J."/>
            <person name="Wu H."/>
            <person name="Hsiao K."/>
            <person name="Chao Y."/>
            <person name="Chu M."/>
            <person name="Cheng C."/>
            <person name="Hour A."/>
            <person name="Lee P."/>
            <person name="Lin S."/>
            <person name="Lin Y."/>
            <person name="Liou J."/>
            <person name="Liu S."/>
            <person name="Hsing Y."/>
            <person name="Raghuvanshi S."/>
            <person name="Mohanty A."/>
            <person name="Bharti A.K."/>
            <person name="Gaur A."/>
            <person name="Gupta V."/>
            <person name="Kumar D."/>
            <person name="Ravi V."/>
            <person name="Vij S."/>
            <person name="Kapur A."/>
            <person name="Khurana P."/>
            <person name="Khurana P."/>
            <person name="Khurana J.P."/>
            <person name="Tyagi A.K."/>
            <person name="Gaikwad K."/>
            <person name="Singh A."/>
            <person name="Dalal V."/>
            <person name="Srivastava S."/>
            <person name="Dixit A."/>
            <person name="Pal A.K."/>
            <person name="Ghazi I.A."/>
            <person name="Yadav M."/>
            <person name="Pandit A."/>
            <person name="Bhargava A."/>
            <person name="Sureshbabu K."/>
            <person name="Batra K."/>
            <person name="Sharma T.R."/>
            <person name="Mohapatra T."/>
            <person name="Singh N.K."/>
            <person name="Messing J."/>
            <person name="Nelson A.B."/>
            <person name="Fuks G."/>
            <person name="Kavchok S."/>
            <person name="Keizer G."/>
            <person name="Linton E."/>
            <person name="Llaca V."/>
            <person name="Song R."/>
            <person name="Tanyolac B."/>
            <person name="Young S."/>
            <person name="Ho-Il K."/>
            <person name="Hahn J.H."/>
            <person name="Sangsakoo G."/>
            <person name="Vanavichit A."/>
            <person name="de Mattos Luiz.A.T."/>
            <person name="Zimmer P.D."/>
            <person name="Malone G."/>
            <person name="Dellagostin O."/>
            <person name="de Oliveira A.C."/>
            <person name="Bevan M."/>
            <person name="Bancroft I."/>
            <person name="Minx P."/>
            <person name="Cordum H."/>
            <person name="Wilson R."/>
            <person name="Cheng Z."/>
            <person name="Jin W."/>
            <person name="Jiang J."/>
            <person name="Leong S.A."/>
            <person name="Iwama H."/>
            <person name="Gojobori T."/>
            <person name="Itoh T."/>
            <person name="Niimura Y."/>
            <person name="Fujii Y."/>
            <person name="Habara T."/>
            <person name="Sakai H."/>
            <person name="Sato Y."/>
            <person name="Wilson G."/>
            <person name="Kumar K."/>
            <person name="McCouch S."/>
            <person name="Juretic N."/>
            <person name="Hoen D."/>
            <person name="Wright S."/>
            <person name="Bruskiewich R."/>
            <person name="Bureau T."/>
            <person name="Miyao A."/>
            <person name="Hirochika H."/>
            <person name="Nishikawa T."/>
            <person name="Kadowaki K."/>
            <person name="Sugiura M."/>
            <person name="Burr B."/>
            <person name="Sasaki T."/>
        </authorList>
    </citation>
    <scope>NUCLEOTIDE SEQUENCE [LARGE SCALE GENOMIC DNA]</scope>
    <source>
        <strain evidence="2">cv. Nipponbare</strain>
    </source>
</reference>
<evidence type="ECO:0000313" key="1">
    <source>
        <dbReference type="EMBL" id="BAS93285.1"/>
    </source>
</evidence>
<sequence>MGKNVDGSAGGTTNSMEPLQIRGKRYNITDKFTKEEFETLLPFSINLSNTWSLPESRQWYRDDNIVQVKHLSSFILNVDIGFTSRY</sequence>
<dbReference type="Proteomes" id="UP000059680">
    <property type="component" value="Chromosome 5"/>
</dbReference>
<proteinExistence type="predicted"/>
<dbReference type="EMBL" id="AP014961">
    <property type="protein sequence ID" value="BAS93285.1"/>
    <property type="molecule type" value="Genomic_DNA"/>
</dbReference>
<organism evidence="1 2">
    <name type="scientific">Oryza sativa subsp. japonica</name>
    <name type="common">Rice</name>
    <dbReference type="NCBI Taxonomy" id="39947"/>
    <lineage>
        <taxon>Eukaryota</taxon>
        <taxon>Viridiplantae</taxon>
        <taxon>Streptophyta</taxon>
        <taxon>Embryophyta</taxon>
        <taxon>Tracheophyta</taxon>
        <taxon>Spermatophyta</taxon>
        <taxon>Magnoliopsida</taxon>
        <taxon>Liliopsida</taxon>
        <taxon>Poales</taxon>
        <taxon>Poaceae</taxon>
        <taxon>BOP clade</taxon>
        <taxon>Oryzoideae</taxon>
        <taxon>Oryzeae</taxon>
        <taxon>Oryzinae</taxon>
        <taxon>Oryza</taxon>
        <taxon>Oryza sativa</taxon>
    </lineage>
</organism>
<keyword evidence="2" id="KW-1185">Reference proteome</keyword>
<accession>A0A0P0WKI7</accession>
<reference evidence="1 2" key="2">
    <citation type="journal article" date="2013" name="Plant Cell Physiol.">
        <title>Rice Annotation Project Database (RAP-DB): an integrative and interactive database for rice genomics.</title>
        <authorList>
            <person name="Sakai H."/>
            <person name="Lee S.S."/>
            <person name="Tanaka T."/>
            <person name="Numa H."/>
            <person name="Kim J."/>
            <person name="Kawahara Y."/>
            <person name="Wakimoto H."/>
            <person name="Yang C.C."/>
            <person name="Iwamoto M."/>
            <person name="Abe T."/>
            <person name="Yamada Y."/>
            <person name="Muto A."/>
            <person name="Inokuchi H."/>
            <person name="Ikemura T."/>
            <person name="Matsumoto T."/>
            <person name="Sasaki T."/>
            <person name="Itoh T."/>
        </authorList>
    </citation>
    <scope>NUCLEOTIDE SEQUENCE [LARGE SCALE GENOMIC DNA]</scope>
    <source>
        <strain evidence="2">cv. Nipponbare</strain>
    </source>
</reference>
<dbReference type="Gramene" id="Os05t0310900-00">
    <property type="protein sequence ID" value="Os05t0310900-00"/>
    <property type="gene ID" value="Os05g0310900"/>
</dbReference>
<dbReference type="InParanoid" id="A0A0P0WKI7"/>
<dbReference type="AlphaFoldDB" id="A0A0P0WKI7"/>
<gene>
    <name evidence="1" type="ordered locus">Os05g0310900</name>
    <name evidence="1" type="ORF">OSNPB_050310900</name>
</gene>
<protein>
    <submittedName>
        <fullName evidence="1">Os05g0310900 protein</fullName>
    </submittedName>
</protein>
<name>A0A0P0WKI7_ORYSJ</name>
<reference evidence="1 2" key="3">
    <citation type="journal article" date="2013" name="Rice">
        <title>Improvement of the Oryza sativa Nipponbare reference genome using next generation sequence and optical map data.</title>
        <authorList>
            <person name="Kawahara Y."/>
            <person name="de la Bastide M."/>
            <person name="Hamilton J.P."/>
            <person name="Kanamori H."/>
            <person name="McCombie W.R."/>
            <person name="Ouyang S."/>
            <person name="Schwartz D.C."/>
            <person name="Tanaka T."/>
            <person name="Wu J."/>
            <person name="Zhou S."/>
            <person name="Childs K.L."/>
            <person name="Davidson R.M."/>
            <person name="Lin H."/>
            <person name="Quesada-Ocampo L."/>
            <person name="Vaillancourt B."/>
            <person name="Sakai H."/>
            <person name="Lee S.S."/>
            <person name="Kim J."/>
            <person name="Numa H."/>
            <person name="Itoh T."/>
            <person name="Buell C.R."/>
            <person name="Matsumoto T."/>
        </authorList>
    </citation>
    <scope>NUCLEOTIDE SEQUENCE [LARGE SCALE GENOMIC DNA]</scope>
    <source>
        <strain evidence="2">cv. Nipponbare</strain>
    </source>
</reference>